<feature type="domain" description="Fibronectin type-III" evidence="9">
    <location>
        <begin position="154"/>
        <end position="255"/>
    </location>
</feature>
<gene>
    <name evidence="10" type="ORF">HGM15179_004407</name>
</gene>
<evidence type="ECO:0000256" key="6">
    <source>
        <dbReference type="ARBA" id="ARBA00023170"/>
    </source>
</evidence>
<reference evidence="10" key="1">
    <citation type="submission" date="2019-04" db="EMBL/GenBank/DDBJ databases">
        <title>Genome assembly of Zosterops borbonicus 15179.</title>
        <authorList>
            <person name="Leroy T."/>
            <person name="Anselmetti Y."/>
            <person name="Tilak M.-K."/>
            <person name="Nabholz B."/>
        </authorList>
    </citation>
    <scope>NUCLEOTIDE SEQUENCE</scope>
    <source>
        <strain evidence="10">HGM_15179</strain>
        <tissue evidence="10">Muscle</tissue>
    </source>
</reference>
<dbReference type="InterPro" id="IPR015321">
    <property type="entry name" value="TypeI_recpt_CBD"/>
</dbReference>
<evidence type="ECO:0000256" key="8">
    <source>
        <dbReference type="SAM" id="Phobius"/>
    </source>
</evidence>
<dbReference type="InterPro" id="IPR036116">
    <property type="entry name" value="FN3_sf"/>
</dbReference>
<dbReference type="PROSITE" id="PS01356">
    <property type="entry name" value="HEMATOPO_REC_S_F2"/>
    <property type="match status" value="3"/>
</dbReference>
<protein>
    <recommendedName>
        <fullName evidence="9">Fibronectin type-III domain-containing protein</fullName>
    </recommendedName>
</protein>
<dbReference type="GO" id="GO:0004896">
    <property type="term" value="F:cytokine receptor activity"/>
    <property type="evidence" value="ECO:0007669"/>
    <property type="project" value="InterPro"/>
</dbReference>
<dbReference type="InterPro" id="IPR003532">
    <property type="entry name" value="Short_hematopoietin_rcpt_2_CS"/>
</dbReference>
<evidence type="ECO:0000313" key="11">
    <source>
        <dbReference type="Proteomes" id="UP000796761"/>
    </source>
</evidence>
<dbReference type="PANTHER" id="PTHR23037:SF46">
    <property type="entry name" value="INTERLEUKIN 5 RECEPTOR SUBUNIT ALPHA"/>
    <property type="match status" value="1"/>
</dbReference>
<keyword evidence="3" id="KW-0732">Signal</keyword>
<feature type="transmembrane region" description="Helical" evidence="8">
    <location>
        <begin position="471"/>
        <end position="492"/>
    </location>
</feature>
<dbReference type="CDD" id="cd00063">
    <property type="entry name" value="FN3"/>
    <property type="match status" value="1"/>
</dbReference>
<dbReference type="EMBL" id="SWJQ01000090">
    <property type="protein sequence ID" value="TRZ22699.1"/>
    <property type="molecule type" value="Genomic_DNA"/>
</dbReference>
<evidence type="ECO:0000259" key="9">
    <source>
        <dbReference type="PROSITE" id="PS50853"/>
    </source>
</evidence>
<evidence type="ECO:0000256" key="2">
    <source>
        <dbReference type="ARBA" id="ARBA00022692"/>
    </source>
</evidence>
<dbReference type="Gene3D" id="2.60.40.10">
    <property type="entry name" value="Immunoglobulins"/>
    <property type="match status" value="6"/>
</dbReference>
<evidence type="ECO:0000256" key="3">
    <source>
        <dbReference type="ARBA" id="ARBA00022729"/>
    </source>
</evidence>
<dbReference type="Pfam" id="PF09240">
    <property type="entry name" value="IL6Ra-bind"/>
    <property type="match status" value="3"/>
</dbReference>
<accession>A0A8K1LQL5</accession>
<comment type="subcellular location">
    <subcellularLocation>
        <location evidence="1">Membrane</location>
        <topology evidence="1">Single-pass type I membrane protein</topology>
    </subcellularLocation>
</comment>
<dbReference type="SUPFAM" id="SSF49265">
    <property type="entry name" value="Fibronectin type III"/>
    <property type="match status" value="5"/>
</dbReference>
<dbReference type="InterPro" id="IPR013783">
    <property type="entry name" value="Ig-like_fold"/>
</dbReference>
<evidence type="ECO:0000256" key="1">
    <source>
        <dbReference type="ARBA" id="ARBA00004479"/>
    </source>
</evidence>
<dbReference type="OrthoDB" id="9835959at2759"/>
<keyword evidence="5 8" id="KW-0472">Membrane</keyword>
<comment type="caution">
    <text evidence="10">The sequence shown here is derived from an EMBL/GenBank/DDBJ whole genome shotgun (WGS) entry which is preliminary data.</text>
</comment>
<proteinExistence type="predicted"/>
<keyword evidence="11" id="KW-1185">Reference proteome</keyword>
<dbReference type="PANTHER" id="PTHR23037">
    <property type="entry name" value="CYTOKINE RECEPTOR"/>
    <property type="match status" value="1"/>
</dbReference>
<feature type="domain" description="Fibronectin type-III" evidence="9">
    <location>
        <begin position="363"/>
        <end position="466"/>
    </location>
</feature>
<dbReference type="InterPro" id="IPR003961">
    <property type="entry name" value="FN3_dom"/>
</dbReference>
<evidence type="ECO:0000256" key="4">
    <source>
        <dbReference type="ARBA" id="ARBA00022989"/>
    </source>
</evidence>
<dbReference type="GO" id="GO:0009897">
    <property type="term" value="C:external side of plasma membrane"/>
    <property type="evidence" value="ECO:0007669"/>
    <property type="project" value="TreeGrafter"/>
</dbReference>
<keyword evidence="2 8" id="KW-0812">Transmembrane</keyword>
<evidence type="ECO:0000256" key="5">
    <source>
        <dbReference type="ARBA" id="ARBA00023136"/>
    </source>
</evidence>
<dbReference type="AlphaFoldDB" id="A0A8K1LQL5"/>
<dbReference type="FunFam" id="2.60.40.10:FF:001087">
    <property type="entry name" value="Colony stimulating factor 2 receptor alpha subunit"/>
    <property type="match status" value="2"/>
</dbReference>
<dbReference type="Proteomes" id="UP000796761">
    <property type="component" value="Unassembled WGS sequence"/>
</dbReference>
<dbReference type="PROSITE" id="PS50853">
    <property type="entry name" value="FN3"/>
    <property type="match status" value="2"/>
</dbReference>
<keyword evidence="4 8" id="KW-1133">Transmembrane helix</keyword>
<keyword evidence="7" id="KW-0325">Glycoprotein</keyword>
<evidence type="ECO:0000256" key="7">
    <source>
        <dbReference type="ARBA" id="ARBA00023180"/>
    </source>
</evidence>
<organism evidence="10 11">
    <name type="scientific">Zosterops borbonicus</name>
    <dbReference type="NCBI Taxonomy" id="364589"/>
    <lineage>
        <taxon>Eukaryota</taxon>
        <taxon>Metazoa</taxon>
        <taxon>Chordata</taxon>
        <taxon>Craniata</taxon>
        <taxon>Vertebrata</taxon>
        <taxon>Euteleostomi</taxon>
        <taxon>Archelosauria</taxon>
        <taxon>Archosauria</taxon>
        <taxon>Dinosauria</taxon>
        <taxon>Saurischia</taxon>
        <taxon>Theropoda</taxon>
        <taxon>Coelurosauria</taxon>
        <taxon>Aves</taxon>
        <taxon>Neognathae</taxon>
        <taxon>Neoaves</taxon>
        <taxon>Telluraves</taxon>
        <taxon>Australaves</taxon>
        <taxon>Passeriformes</taxon>
        <taxon>Sylvioidea</taxon>
        <taxon>Zosteropidae</taxon>
        <taxon>Zosterops</taxon>
    </lineage>
</organism>
<evidence type="ECO:0000313" key="10">
    <source>
        <dbReference type="EMBL" id="TRZ22699.1"/>
    </source>
</evidence>
<keyword evidence="6" id="KW-0675">Receptor</keyword>
<name>A0A8K1LQL5_9PASS</name>
<sequence>MLKWLLTQNNRPFAKASGALLTLLKVIIEVQRGCTTTTRGYKLELEPDMNGTAIENFVCVIFNVSFMNCTWHVGRTATEDTQYFLYWRPPKKKDITECQNYIKDDYGRHTGCRFQNVITGNWYAYFLVNGSRSGQNVEPYDTTIMLYEIEKLTPPLNVSVNCTEASHRCSIWWQPPRTSTKKKSNCFKYEIVIESKADAEKNSKTASKTEAIIENNFYLYESFSSGKRYSVKIRATDAGFCSVSSNWGEWSTPVEFGMNGSAIENFSCVIYNIFLMNCTWQAGRDAPADTQYFLYWQKSGEDNQMECELYIKDENRRNMGCIFQNVSIGIEKAYFLVNGSSKDSLIQFYDEYIDLYKIEKLMPPSNITVNCDEIKNDCIIQWQQPQISHSNKDLCFKYEINIKYKDNPKGKAIYTSILEGGNSNTFVRPNIRKKYVLKMRAAGSACLVNPAWGQWSTPVEFGNEEIMSSSVWILLGVAVVTPLMAIITFFFCKRWIAHYAAFQCKYTCLCTKEYPLSLKCQTQTSQNNAPISLKLGGVTGFFLIMDIPVLAGMNGSAIENFSCVIYNIFLMNCTWQAGRDAPADTQYFLYWQKSGEDNQMECELYIKDENRRNMGCIFQNVSIGIEKAYFLVNGSSKDSLIQFYDEYIDLYEIEILTAPLNVTANCARDSAGCIITWHPPRTSKVKKAKCFQYEINIQNKDEPKEEKKLPQIEYVDLLSKSHTEEITRIEE</sequence>